<dbReference type="AlphaFoldDB" id="A0A6B1DRD5"/>
<comment type="caution">
    <text evidence="3">The sequence shown here is derived from an EMBL/GenBank/DDBJ whole genome shotgun (WGS) entry which is preliminary data.</text>
</comment>
<proteinExistence type="predicted"/>
<protein>
    <submittedName>
        <fullName evidence="3">Transposase</fullName>
    </submittedName>
</protein>
<reference evidence="3" key="1">
    <citation type="submission" date="2019-09" db="EMBL/GenBank/DDBJ databases">
        <title>Characterisation of the sponge microbiome using genome-centric metagenomics.</title>
        <authorList>
            <person name="Engelberts J.P."/>
            <person name="Robbins S.J."/>
            <person name="De Goeij J.M."/>
            <person name="Aranda M."/>
            <person name="Bell S.C."/>
            <person name="Webster N.S."/>
        </authorList>
    </citation>
    <scope>NUCLEOTIDE SEQUENCE</scope>
    <source>
        <strain evidence="3">SB0662_bin_9</strain>
    </source>
</reference>
<gene>
    <name evidence="3" type="ORF">F4Y08_03355</name>
</gene>
<name>A0A6B1DRD5_9CHLR</name>
<dbReference type="EMBL" id="VXPY01000018">
    <property type="protein sequence ID" value="MYD89365.1"/>
    <property type="molecule type" value="Genomic_DNA"/>
</dbReference>
<feature type="region of interest" description="Disordered" evidence="1">
    <location>
        <begin position="65"/>
        <end position="123"/>
    </location>
</feature>
<dbReference type="InterPro" id="IPR038721">
    <property type="entry name" value="IS701-like_DDE_dom"/>
</dbReference>
<dbReference type="Pfam" id="PF13546">
    <property type="entry name" value="DDE_5"/>
    <property type="match status" value="1"/>
</dbReference>
<organism evidence="3">
    <name type="scientific">Caldilineaceae bacterium SB0662_bin_9</name>
    <dbReference type="NCBI Taxonomy" id="2605258"/>
    <lineage>
        <taxon>Bacteria</taxon>
        <taxon>Bacillati</taxon>
        <taxon>Chloroflexota</taxon>
        <taxon>Caldilineae</taxon>
        <taxon>Caldilineales</taxon>
        <taxon>Caldilineaceae</taxon>
    </lineage>
</organism>
<evidence type="ECO:0000256" key="1">
    <source>
        <dbReference type="SAM" id="MobiDB-lite"/>
    </source>
</evidence>
<accession>A0A6B1DRD5</accession>
<sequence length="123" mass="13661">MRRLQYFVADSFWSDQPFLERHRQAVGAELGTREGVFLVDTTDMPMQGVHSVGVARQYCGRPVGRPAARRGCSRPTQGRAEPRGSTSDCFWPGPRLRRSGGNAAGCPRRPRLSAPSRNCPWSC</sequence>
<feature type="domain" description="Transposase IS701-like DDE" evidence="2">
    <location>
        <begin position="2"/>
        <end position="66"/>
    </location>
</feature>
<evidence type="ECO:0000259" key="2">
    <source>
        <dbReference type="Pfam" id="PF13546"/>
    </source>
</evidence>
<evidence type="ECO:0000313" key="3">
    <source>
        <dbReference type="EMBL" id="MYD89365.1"/>
    </source>
</evidence>